<accession>A0A8K0E7N8</accession>
<evidence type="ECO:0000313" key="2">
    <source>
        <dbReference type="EMBL" id="CAH1242580.1"/>
    </source>
</evidence>
<proteinExistence type="predicted"/>
<feature type="compositionally biased region" description="Basic residues" evidence="1">
    <location>
        <begin position="237"/>
        <end position="249"/>
    </location>
</feature>
<keyword evidence="3" id="KW-1185">Reference proteome</keyword>
<protein>
    <submittedName>
        <fullName evidence="2">Hypp6854 protein</fullName>
    </submittedName>
</protein>
<evidence type="ECO:0000256" key="1">
    <source>
        <dbReference type="SAM" id="MobiDB-lite"/>
    </source>
</evidence>
<organism evidence="2 3">
    <name type="scientific">Branchiostoma lanceolatum</name>
    <name type="common">Common lancelet</name>
    <name type="synonym">Amphioxus lanceolatum</name>
    <dbReference type="NCBI Taxonomy" id="7740"/>
    <lineage>
        <taxon>Eukaryota</taxon>
        <taxon>Metazoa</taxon>
        <taxon>Chordata</taxon>
        <taxon>Cephalochordata</taxon>
        <taxon>Leptocardii</taxon>
        <taxon>Amphioxiformes</taxon>
        <taxon>Branchiostomatidae</taxon>
        <taxon>Branchiostoma</taxon>
    </lineage>
</organism>
<dbReference type="AlphaFoldDB" id="A0A8K0E7N8"/>
<evidence type="ECO:0000313" key="3">
    <source>
        <dbReference type="Proteomes" id="UP000838412"/>
    </source>
</evidence>
<dbReference type="Proteomes" id="UP000838412">
    <property type="component" value="Chromosome 12"/>
</dbReference>
<dbReference type="Gene3D" id="1.10.287.110">
    <property type="entry name" value="DnaJ domain"/>
    <property type="match status" value="1"/>
</dbReference>
<feature type="region of interest" description="Disordered" evidence="1">
    <location>
        <begin position="229"/>
        <end position="249"/>
    </location>
</feature>
<gene>
    <name evidence="2" type="primary">Hypp6854</name>
    <name evidence="2" type="ORF">BLAG_LOCUS5859</name>
</gene>
<name>A0A8K0E7N8_BRALA</name>
<reference evidence="2" key="1">
    <citation type="submission" date="2022-01" db="EMBL/GenBank/DDBJ databases">
        <authorList>
            <person name="Braso-Vives M."/>
        </authorList>
    </citation>
    <scope>NUCLEOTIDE SEQUENCE</scope>
</reference>
<dbReference type="EMBL" id="OV696697">
    <property type="protein sequence ID" value="CAH1242580.1"/>
    <property type="molecule type" value="Genomic_DNA"/>
</dbReference>
<dbReference type="InterPro" id="IPR036869">
    <property type="entry name" value="J_dom_sf"/>
</dbReference>
<dbReference type="OrthoDB" id="10056936at2759"/>
<sequence>MATDTREAGAPGELYRLLETTTDATEEEIVKAYKEKVKIYEETSNASKDKRPSNTVRKKFDEIVEPAKRDKKAKPNGEYFVQFNDGSVTVHLPVGSAKQWTEAIEAYYEGANGRRWTFMYERGRDARADGNTPVDRLEGLELVTAEWHAQVTSLQDVYDGYYNPKSAKEKGTLNHARNRYIAQHNALLTPRLSAAILHNKAINFHGLPGKNIPKDLFMEFLNRKAKDGLTRLGPKCNSHKRRKQPRSAG</sequence>